<feature type="domain" description="SnoaL-like" evidence="1">
    <location>
        <begin position="9"/>
        <end position="111"/>
    </location>
</feature>
<protein>
    <submittedName>
        <fullName evidence="2">Ketosteroid isomerase-like protein</fullName>
    </submittedName>
</protein>
<dbReference type="KEGG" id="trs:Terro_1090"/>
<evidence type="ECO:0000313" key="3">
    <source>
        <dbReference type="Proteomes" id="UP000006056"/>
    </source>
</evidence>
<name>I3ZDU3_TERRK</name>
<reference evidence="2 3" key="1">
    <citation type="submission" date="2012-06" db="EMBL/GenBank/DDBJ databases">
        <title>Complete genome of Terriglobus roseus DSM 18391.</title>
        <authorList>
            <consortium name="US DOE Joint Genome Institute (JGI-PGF)"/>
            <person name="Lucas S."/>
            <person name="Copeland A."/>
            <person name="Lapidus A."/>
            <person name="Glavina del Rio T."/>
            <person name="Dalin E."/>
            <person name="Tice H."/>
            <person name="Bruce D."/>
            <person name="Goodwin L."/>
            <person name="Pitluck S."/>
            <person name="Peters L."/>
            <person name="Mikhailova N."/>
            <person name="Munk A.C.C."/>
            <person name="Kyrpides N."/>
            <person name="Mavromatis K."/>
            <person name="Ivanova N."/>
            <person name="Brettin T."/>
            <person name="Detter J.C."/>
            <person name="Han C."/>
            <person name="Larimer F."/>
            <person name="Land M."/>
            <person name="Hauser L."/>
            <person name="Markowitz V."/>
            <person name="Cheng J.-F."/>
            <person name="Hugenholtz P."/>
            <person name="Woyke T."/>
            <person name="Wu D."/>
            <person name="Brambilla E."/>
            <person name="Klenk H.-P."/>
            <person name="Eisen J.A."/>
        </authorList>
    </citation>
    <scope>NUCLEOTIDE SEQUENCE [LARGE SCALE GENOMIC DNA]</scope>
    <source>
        <strain evidence="3">DSM 18391 / NRRL B-41598 / KBS 63</strain>
    </source>
</reference>
<keyword evidence="3" id="KW-1185">Reference proteome</keyword>
<organism evidence="2 3">
    <name type="scientific">Terriglobus roseus (strain DSM 18391 / NRRL B-41598 / KBS 63)</name>
    <dbReference type="NCBI Taxonomy" id="926566"/>
    <lineage>
        <taxon>Bacteria</taxon>
        <taxon>Pseudomonadati</taxon>
        <taxon>Acidobacteriota</taxon>
        <taxon>Terriglobia</taxon>
        <taxon>Terriglobales</taxon>
        <taxon>Acidobacteriaceae</taxon>
        <taxon>Terriglobus</taxon>
    </lineage>
</organism>
<dbReference type="InterPro" id="IPR032710">
    <property type="entry name" value="NTF2-like_dom_sf"/>
</dbReference>
<dbReference type="AlphaFoldDB" id="I3ZDU3"/>
<dbReference type="STRING" id="926566.Terro_1090"/>
<proteinExistence type="predicted"/>
<accession>I3ZDU3</accession>
<dbReference type="eggNOG" id="COG3631">
    <property type="taxonomic scope" value="Bacteria"/>
</dbReference>
<dbReference type="GO" id="GO:0016853">
    <property type="term" value="F:isomerase activity"/>
    <property type="evidence" value="ECO:0007669"/>
    <property type="project" value="UniProtKB-KW"/>
</dbReference>
<gene>
    <name evidence="2" type="ordered locus">Terro_1090</name>
</gene>
<evidence type="ECO:0000259" key="1">
    <source>
        <dbReference type="Pfam" id="PF12680"/>
    </source>
</evidence>
<sequence length="127" mass="13561">MSTPTEQGVAEYFAAIRAMDVERCVAVFAPEAEQHDPVGTPVNVGHEAIRAFFTGIFTGFKTVGLTEDLVFVNGNSAAAKWTGKGIAHNGKSATFEGIDVLDFNEDGKIVQARAFWDPAPVMDAIAD</sequence>
<dbReference type="RefSeq" id="WP_014784980.1">
    <property type="nucleotide sequence ID" value="NC_018014.1"/>
</dbReference>
<keyword evidence="2" id="KW-0413">Isomerase</keyword>
<dbReference type="EMBL" id="CP003379">
    <property type="protein sequence ID" value="AFL87411.1"/>
    <property type="molecule type" value="Genomic_DNA"/>
</dbReference>
<dbReference type="OrthoDB" id="119146at2"/>
<dbReference type="Proteomes" id="UP000006056">
    <property type="component" value="Chromosome"/>
</dbReference>
<dbReference type="HOGENOM" id="CLU_132549_2_0_0"/>
<dbReference type="Pfam" id="PF12680">
    <property type="entry name" value="SnoaL_2"/>
    <property type="match status" value="1"/>
</dbReference>
<dbReference type="InterPro" id="IPR037401">
    <property type="entry name" value="SnoaL-like"/>
</dbReference>
<dbReference type="Gene3D" id="3.10.450.50">
    <property type="match status" value="1"/>
</dbReference>
<dbReference type="SUPFAM" id="SSF54427">
    <property type="entry name" value="NTF2-like"/>
    <property type="match status" value="1"/>
</dbReference>
<evidence type="ECO:0000313" key="2">
    <source>
        <dbReference type="EMBL" id="AFL87411.1"/>
    </source>
</evidence>